<comment type="subcellular location">
    <subcellularLocation>
        <location evidence="1">Cytoplasm</location>
        <location evidence="1">Cytoskeleton</location>
        <location evidence="1">Cilium axoneme</location>
    </subcellularLocation>
</comment>
<evidence type="ECO:0000256" key="6">
    <source>
        <dbReference type="SAM" id="MobiDB-lite"/>
    </source>
</evidence>
<dbReference type="PANTHER" id="PTHR13159:SF0">
    <property type="entry name" value="RADIAL SPOKE HEAD 6 HOMOLOG A"/>
    <property type="match status" value="1"/>
</dbReference>
<feature type="region of interest" description="Disordered" evidence="6">
    <location>
        <begin position="132"/>
        <end position="178"/>
    </location>
</feature>
<evidence type="ECO:0000256" key="5">
    <source>
        <dbReference type="ARBA" id="ARBA00023273"/>
    </source>
</evidence>
<dbReference type="EMBL" id="JABFUD020000002">
    <property type="protein sequence ID" value="KAI5083743.1"/>
    <property type="molecule type" value="Genomic_DNA"/>
</dbReference>
<dbReference type="Pfam" id="PF04712">
    <property type="entry name" value="Radial_spoke"/>
    <property type="match status" value="1"/>
</dbReference>
<evidence type="ECO:0000313" key="7">
    <source>
        <dbReference type="EMBL" id="KAI5083743.1"/>
    </source>
</evidence>
<organism evidence="7 8">
    <name type="scientific">Adiantum capillus-veneris</name>
    <name type="common">Maidenhair fern</name>
    <dbReference type="NCBI Taxonomy" id="13818"/>
    <lineage>
        <taxon>Eukaryota</taxon>
        <taxon>Viridiplantae</taxon>
        <taxon>Streptophyta</taxon>
        <taxon>Embryophyta</taxon>
        <taxon>Tracheophyta</taxon>
        <taxon>Polypodiopsida</taxon>
        <taxon>Polypodiidae</taxon>
        <taxon>Polypodiales</taxon>
        <taxon>Pteridineae</taxon>
        <taxon>Pteridaceae</taxon>
        <taxon>Vittarioideae</taxon>
        <taxon>Adiantum</taxon>
    </lineage>
</organism>
<dbReference type="InterPro" id="IPR006802">
    <property type="entry name" value="Radial_spoke"/>
</dbReference>
<keyword evidence="2" id="KW-0963">Cytoplasm</keyword>
<dbReference type="GO" id="GO:0035082">
    <property type="term" value="P:axoneme assembly"/>
    <property type="evidence" value="ECO:0007669"/>
    <property type="project" value="TreeGrafter"/>
</dbReference>
<gene>
    <name evidence="7" type="ORF">GOP47_0003486</name>
</gene>
<dbReference type="Proteomes" id="UP000886520">
    <property type="component" value="Chromosome 3"/>
</dbReference>
<reference evidence="7" key="1">
    <citation type="submission" date="2021-01" db="EMBL/GenBank/DDBJ databases">
        <title>Adiantum capillus-veneris genome.</title>
        <authorList>
            <person name="Fang Y."/>
            <person name="Liao Q."/>
        </authorList>
    </citation>
    <scope>NUCLEOTIDE SEQUENCE</scope>
    <source>
        <strain evidence="7">H3</strain>
        <tissue evidence="7">Leaf</tissue>
    </source>
</reference>
<dbReference type="GO" id="GO:0060294">
    <property type="term" value="P:cilium movement involved in cell motility"/>
    <property type="evidence" value="ECO:0007669"/>
    <property type="project" value="InterPro"/>
</dbReference>
<feature type="region of interest" description="Disordered" evidence="6">
    <location>
        <begin position="24"/>
        <end position="78"/>
    </location>
</feature>
<keyword evidence="4" id="KW-0206">Cytoskeleton</keyword>
<dbReference type="OrthoDB" id="272202at2759"/>
<feature type="compositionally biased region" description="Basic and acidic residues" evidence="6">
    <location>
        <begin position="157"/>
        <end position="170"/>
    </location>
</feature>
<feature type="compositionally biased region" description="Basic and acidic residues" evidence="6">
    <location>
        <begin position="46"/>
        <end position="60"/>
    </location>
</feature>
<sequence length="178" mass="19996">MPSSDELGKLEGWVHQNPHIKKQGRCALYVPEPASDGESEEEAEEETPKAEDKEEPEHSPEMLSSVENDEDLSTSSRSWSISFSSSLRNLKHQVVCLRSLLWPGAYTVATKDGYSNIYIGWAVKNSPFQPPLPPEVQKEYEGELVESLELPPIPEPQVHEEPSESEAEHGDPEEEEEE</sequence>
<name>A0A9D4VCJ0_ADICA</name>
<evidence type="ECO:0000313" key="8">
    <source>
        <dbReference type="Proteomes" id="UP000886520"/>
    </source>
</evidence>
<proteinExistence type="predicted"/>
<comment type="caution">
    <text evidence="7">The sequence shown here is derived from an EMBL/GenBank/DDBJ whole genome shotgun (WGS) entry which is preliminary data.</text>
</comment>
<protein>
    <submittedName>
        <fullName evidence="7">Uncharacterized protein</fullName>
    </submittedName>
</protein>
<evidence type="ECO:0000256" key="3">
    <source>
        <dbReference type="ARBA" id="ARBA00023069"/>
    </source>
</evidence>
<dbReference type="GO" id="GO:0001534">
    <property type="term" value="C:radial spoke"/>
    <property type="evidence" value="ECO:0007669"/>
    <property type="project" value="InterPro"/>
</dbReference>
<dbReference type="AlphaFoldDB" id="A0A9D4VCJ0"/>
<accession>A0A9D4VCJ0</accession>
<keyword evidence="3" id="KW-0969">Cilium</keyword>
<evidence type="ECO:0000256" key="1">
    <source>
        <dbReference type="ARBA" id="ARBA00004430"/>
    </source>
</evidence>
<keyword evidence="5" id="KW-0966">Cell projection</keyword>
<evidence type="ECO:0000256" key="4">
    <source>
        <dbReference type="ARBA" id="ARBA00023212"/>
    </source>
</evidence>
<evidence type="ECO:0000256" key="2">
    <source>
        <dbReference type="ARBA" id="ARBA00022490"/>
    </source>
</evidence>
<keyword evidence="8" id="KW-1185">Reference proteome</keyword>
<feature type="compositionally biased region" description="Acidic residues" evidence="6">
    <location>
        <begin position="35"/>
        <end position="45"/>
    </location>
</feature>
<dbReference type="PANTHER" id="PTHR13159">
    <property type="entry name" value="RADIAL SPOKEHEAD-RELATED"/>
    <property type="match status" value="1"/>
</dbReference>